<evidence type="ECO:0000256" key="1">
    <source>
        <dbReference type="SAM" id="Phobius"/>
    </source>
</evidence>
<accession>A0AAW4WDD7</accession>
<comment type="caution">
    <text evidence="2">The sequence shown here is derived from an EMBL/GenBank/DDBJ whole genome shotgun (WGS) entry which is preliminary data.</text>
</comment>
<dbReference type="EMBL" id="JAJEQW010000005">
    <property type="protein sequence ID" value="MCC2241903.1"/>
    <property type="molecule type" value="Genomic_DNA"/>
</dbReference>
<proteinExistence type="predicted"/>
<evidence type="ECO:0008006" key="4">
    <source>
        <dbReference type="Google" id="ProtNLM"/>
    </source>
</evidence>
<evidence type="ECO:0000313" key="2">
    <source>
        <dbReference type="EMBL" id="MCC2241903.1"/>
    </source>
</evidence>
<evidence type="ECO:0000313" key="3">
    <source>
        <dbReference type="Proteomes" id="UP001198893"/>
    </source>
</evidence>
<keyword evidence="1" id="KW-0472">Membrane</keyword>
<protein>
    <recommendedName>
        <fullName evidence="4">GAF domain-containing protein</fullName>
    </recommendedName>
</protein>
<gene>
    <name evidence="2" type="ORF">LKD47_06255</name>
</gene>
<sequence length="328" mass="38284">MAKKSEDEEDKVKKVQKIKLIVWEFIKYFIAIINTIAAMASIVGLIISVVTKEKMAIVFYASAGIIIISVLLTIFVVIKSGKNDKMKEANKYAKGFHEILHLIRDCYGDLMEVIEDETYKRPMPFRKYITEKVMKMMDLLSRNLSEATGYKVRACIKTFDFIRDGEMDKNKMKLITLARSGQSNVNNMISEHYNPIPLNENTDFEYIFNINEGYVEERVHFFIVDDLVKYSQKEEYKNSNKKWKKSYTTTIVMPIRYLRNPSEDEEEAVPQYDIIGCLCIDSKKKNLFAIENRGFVIEYLKGIADILYVYLNECILYHDYLKEGIIDD</sequence>
<organism evidence="2 3">
    <name type="scientific">Roseburia amylophila</name>
    <dbReference type="NCBI Taxonomy" id="2981794"/>
    <lineage>
        <taxon>Bacteria</taxon>
        <taxon>Bacillati</taxon>
        <taxon>Bacillota</taxon>
        <taxon>Clostridia</taxon>
        <taxon>Lachnospirales</taxon>
        <taxon>Lachnospiraceae</taxon>
        <taxon>Roseburia</taxon>
    </lineage>
</organism>
<feature type="transmembrane region" description="Helical" evidence="1">
    <location>
        <begin position="57"/>
        <end position="78"/>
    </location>
</feature>
<keyword evidence="1" id="KW-0812">Transmembrane</keyword>
<dbReference type="RefSeq" id="WP_227709948.1">
    <property type="nucleotide sequence ID" value="NZ_JAJEQW010000005.1"/>
</dbReference>
<keyword evidence="1" id="KW-1133">Transmembrane helix</keyword>
<name>A0AAW4WDD7_9FIRM</name>
<dbReference type="AlphaFoldDB" id="A0AAW4WDD7"/>
<reference evidence="2" key="1">
    <citation type="submission" date="2021-10" db="EMBL/GenBank/DDBJ databases">
        <title>Anaerobic single-cell dispensing facilitates the cultivation of human gut bacteria.</title>
        <authorList>
            <person name="Afrizal A."/>
        </authorList>
    </citation>
    <scope>NUCLEOTIDE SEQUENCE</scope>
    <source>
        <strain evidence="2">CLA-AA-H204</strain>
    </source>
</reference>
<feature type="transmembrane region" description="Helical" evidence="1">
    <location>
        <begin position="21"/>
        <end position="51"/>
    </location>
</feature>
<dbReference type="Proteomes" id="UP001198893">
    <property type="component" value="Unassembled WGS sequence"/>
</dbReference>